<organism evidence="3 4">
    <name type="scientific">Letharia columbiana</name>
    <dbReference type="NCBI Taxonomy" id="112416"/>
    <lineage>
        <taxon>Eukaryota</taxon>
        <taxon>Fungi</taxon>
        <taxon>Dikarya</taxon>
        <taxon>Ascomycota</taxon>
        <taxon>Pezizomycotina</taxon>
        <taxon>Lecanoromycetes</taxon>
        <taxon>OSLEUM clade</taxon>
        <taxon>Lecanoromycetidae</taxon>
        <taxon>Lecanorales</taxon>
        <taxon>Lecanorineae</taxon>
        <taxon>Parmeliaceae</taxon>
        <taxon>Letharia</taxon>
    </lineage>
</organism>
<dbReference type="GO" id="GO:0005737">
    <property type="term" value="C:cytoplasm"/>
    <property type="evidence" value="ECO:0007669"/>
    <property type="project" value="TreeGrafter"/>
</dbReference>
<dbReference type="PANTHER" id="PTHR16487:SF0">
    <property type="entry name" value="PROTEIN PHOSPHATASE 4 REGULATORY SUBUNIT 2-RELATED"/>
    <property type="match status" value="1"/>
</dbReference>
<keyword evidence="4" id="KW-1185">Reference proteome</keyword>
<dbReference type="OrthoDB" id="341898at2759"/>
<feature type="compositionally biased region" description="Basic and acidic residues" evidence="2">
    <location>
        <begin position="56"/>
        <end position="91"/>
    </location>
</feature>
<accession>A0A8H6FUE3</accession>
<evidence type="ECO:0000256" key="1">
    <source>
        <dbReference type="ARBA" id="ARBA00009207"/>
    </source>
</evidence>
<proteinExistence type="inferred from homology"/>
<dbReference type="GeneID" id="59288514"/>
<dbReference type="Proteomes" id="UP000578531">
    <property type="component" value="Unassembled WGS sequence"/>
</dbReference>
<gene>
    <name evidence="3" type="ORF">HO173_006856</name>
</gene>
<dbReference type="AlphaFoldDB" id="A0A8H6FUE3"/>
<dbReference type="PANTHER" id="PTHR16487">
    <property type="entry name" value="PPP4R2-RELATED PROTEIN"/>
    <property type="match status" value="1"/>
</dbReference>
<feature type="compositionally biased region" description="Basic and acidic residues" evidence="2">
    <location>
        <begin position="411"/>
        <end position="421"/>
    </location>
</feature>
<comment type="similarity">
    <text evidence="1">Belongs to the PPP4R2 family.</text>
</comment>
<feature type="compositionally biased region" description="Acidic residues" evidence="2">
    <location>
        <begin position="431"/>
        <end position="443"/>
    </location>
</feature>
<dbReference type="GO" id="GO:0030289">
    <property type="term" value="C:protein phosphatase 4 complex"/>
    <property type="evidence" value="ECO:0007669"/>
    <property type="project" value="InterPro"/>
</dbReference>
<feature type="compositionally biased region" description="Polar residues" evidence="2">
    <location>
        <begin position="243"/>
        <end position="263"/>
    </location>
</feature>
<dbReference type="GO" id="GO:0005634">
    <property type="term" value="C:nucleus"/>
    <property type="evidence" value="ECO:0007669"/>
    <property type="project" value="TreeGrafter"/>
</dbReference>
<dbReference type="InterPro" id="IPR015267">
    <property type="entry name" value="PPP4R2"/>
</dbReference>
<feature type="region of interest" description="Disordered" evidence="2">
    <location>
        <begin position="366"/>
        <end position="529"/>
    </location>
</feature>
<sequence length="529" mass="55898">MASDDALLEELTKDGKMDYAEWPGLLDRLLPRLDHIAYNDFPTPSIPLPGSLPPSLKEEHVSIKREPPLKEEPFRERPSFQEESGDTKQEAPENEEQAGIKADPSTEDSKSTIKTESSPTTDNAALPPANTLPPPLLSLLSTIQSTLRSGFPTAPPHTAQRLAELLLYPTNHYKTLPSYLRALDRIVSVASPASVFPLATLTPAATTNGRLLNGTSSPSPGSADKDFIGGAELTEIPWIRLTGSPTPIHNGPTSDLRTESTSVIDGPNGAGSVETVTVNVNGVHSAHPRDDSNISHGITQGELLRQEQEAGIVPVPAPTPNGRVTRSSAAASAAATRAVGGDVENILDSEEIESVHARGPDVIGMEDMGPQTPGSGLAGGIDLEGALGRRGEGETMAATVGRAPDEEEEKGDEKDETKDGDGDIVVADADGVAEGDDGAADESGENKGPDAVDSTTFQEKQRAGDPSVQDDLRPNGGGAAKQADIFQHRQEPLSNHKKRPSSVQTRPLLSSRARERLVPNKLQPSTITV</sequence>
<protein>
    <submittedName>
        <fullName evidence="3">Uncharacterized protein</fullName>
    </submittedName>
</protein>
<feature type="region of interest" description="Disordered" evidence="2">
    <location>
        <begin position="241"/>
        <end position="271"/>
    </location>
</feature>
<dbReference type="EMBL" id="JACCJC010000027">
    <property type="protein sequence ID" value="KAF6234926.1"/>
    <property type="molecule type" value="Genomic_DNA"/>
</dbReference>
<evidence type="ECO:0000256" key="2">
    <source>
        <dbReference type="SAM" id="MobiDB-lite"/>
    </source>
</evidence>
<feature type="region of interest" description="Disordered" evidence="2">
    <location>
        <begin position="37"/>
        <end position="133"/>
    </location>
</feature>
<evidence type="ECO:0000313" key="4">
    <source>
        <dbReference type="Proteomes" id="UP000578531"/>
    </source>
</evidence>
<dbReference type="GO" id="GO:0019888">
    <property type="term" value="F:protein phosphatase regulator activity"/>
    <property type="evidence" value="ECO:0007669"/>
    <property type="project" value="InterPro"/>
</dbReference>
<name>A0A8H6FUE3_9LECA</name>
<reference evidence="3 4" key="1">
    <citation type="journal article" date="2020" name="Genomics">
        <title>Complete, high-quality genomes from long-read metagenomic sequencing of two wolf lichen thalli reveals enigmatic genome architecture.</title>
        <authorList>
            <person name="McKenzie S.K."/>
            <person name="Walston R.F."/>
            <person name="Allen J.L."/>
        </authorList>
    </citation>
    <scope>NUCLEOTIDE SEQUENCE [LARGE SCALE GENOMIC DNA]</scope>
    <source>
        <strain evidence="3">WasteWater2</strain>
    </source>
</reference>
<dbReference type="RefSeq" id="XP_037164307.1">
    <property type="nucleotide sequence ID" value="XM_037308762.1"/>
</dbReference>
<comment type="caution">
    <text evidence="3">The sequence shown here is derived from an EMBL/GenBank/DDBJ whole genome shotgun (WGS) entry which is preliminary data.</text>
</comment>
<evidence type="ECO:0000313" key="3">
    <source>
        <dbReference type="EMBL" id="KAF6234926.1"/>
    </source>
</evidence>